<protein>
    <submittedName>
        <fullName evidence="1">Uncharacterized protein</fullName>
    </submittedName>
</protein>
<proteinExistence type="predicted"/>
<keyword evidence="2" id="KW-1185">Reference proteome</keyword>
<accession>A0ACB7SVQ7</accession>
<comment type="caution">
    <text evidence="1">The sequence shown here is derived from an EMBL/GenBank/DDBJ whole genome shotgun (WGS) entry which is preliminary data.</text>
</comment>
<dbReference type="Proteomes" id="UP000821845">
    <property type="component" value="Chromosome 2"/>
</dbReference>
<name>A0ACB7SVQ7_HYAAI</name>
<evidence type="ECO:0000313" key="2">
    <source>
        <dbReference type="Proteomes" id="UP000821845"/>
    </source>
</evidence>
<organism evidence="1 2">
    <name type="scientific">Hyalomma asiaticum</name>
    <name type="common">Tick</name>
    <dbReference type="NCBI Taxonomy" id="266040"/>
    <lineage>
        <taxon>Eukaryota</taxon>
        <taxon>Metazoa</taxon>
        <taxon>Ecdysozoa</taxon>
        <taxon>Arthropoda</taxon>
        <taxon>Chelicerata</taxon>
        <taxon>Arachnida</taxon>
        <taxon>Acari</taxon>
        <taxon>Parasitiformes</taxon>
        <taxon>Ixodida</taxon>
        <taxon>Ixodoidea</taxon>
        <taxon>Ixodidae</taxon>
        <taxon>Hyalomminae</taxon>
        <taxon>Hyalomma</taxon>
    </lineage>
</organism>
<sequence>MEWKSFRDVLNVEAAIENMDEWMKKVVDTAERHTKRIQLNEETSAVGTHPLHLWEARRSLLKRWRRQRLNKRLKKRIALLIEEGQEYAEKLARQNWNAFCNALQGSLSTTKTWHILRALLDNGPTRTQQRQNLCRLVHNYAGSEKNILREVQKKLCGDPQITTTAHDRAYSGKANPELDEPFKQAELCAALSRLTRNTSPGKDHIVNKHLRNLPQRATEALLQYFNECWENGEIPASWKH</sequence>
<reference evidence="1" key="1">
    <citation type="submission" date="2020-05" db="EMBL/GenBank/DDBJ databases">
        <title>Large-scale comparative analyses of tick genomes elucidate their genetic diversity and vector capacities.</title>
        <authorList>
            <person name="Jia N."/>
            <person name="Wang J."/>
            <person name="Shi W."/>
            <person name="Du L."/>
            <person name="Sun Y."/>
            <person name="Zhan W."/>
            <person name="Jiang J."/>
            <person name="Wang Q."/>
            <person name="Zhang B."/>
            <person name="Ji P."/>
            <person name="Sakyi L.B."/>
            <person name="Cui X."/>
            <person name="Yuan T."/>
            <person name="Jiang B."/>
            <person name="Yang W."/>
            <person name="Lam T.T.-Y."/>
            <person name="Chang Q."/>
            <person name="Ding S."/>
            <person name="Wang X."/>
            <person name="Zhu J."/>
            <person name="Ruan X."/>
            <person name="Zhao L."/>
            <person name="Wei J."/>
            <person name="Que T."/>
            <person name="Du C."/>
            <person name="Cheng J."/>
            <person name="Dai P."/>
            <person name="Han X."/>
            <person name="Huang E."/>
            <person name="Gao Y."/>
            <person name="Liu J."/>
            <person name="Shao H."/>
            <person name="Ye R."/>
            <person name="Li L."/>
            <person name="Wei W."/>
            <person name="Wang X."/>
            <person name="Wang C."/>
            <person name="Yang T."/>
            <person name="Huo Q."/>
            <person name="Li W."/>
            <person name="Guo W."/>
            <person name="Chen H."/>
            <person name="Zhou L."/>
            <person name="Ni X."/>
            <person name="Tian J."/>
            <person name="Zhou Y."/>
            <person name="Sheng Y."/>
            <person name="Liu T."/>
            <person name="Pan Y."/>
            <person name="Xia L."/>
            <person name="Li J."/>
            <person name="Zhao F."/>
            <person name="Cao W."/>
        </authorList>
    </citation>
    <scope>NUCLEOTIDE SEQUENCE</scope>
    <source>
        <strain evidence="1">Hyas-2018</strain>
    </source>
</reference>
<dbReference type="EMBL" id="CM023482">
    <property type="protein sequence ID" value="KAH6938112.1"/>
    <property type="molecule type" value="Genomic_DNA"/>
</dbReference>
<evidence type="ECO:0000313" key="1">
    <source>
        <dbReference type="EMBL" id="KAH6938112.1"/>
    </source>
</evidence>
<gene>
    <name evidence="1" type="ORF">HPB50_007031</name>
</gene>